<organism evidence="9 10">
    <name type="scientific">Yoonia phaeophyticola</name>
    <dbReference type="NCBI Taxonomy" id="3137369"/>
    <lineage>
        <taxon>Bacteria</taxon>
        <taxon>Pseudomonadati</taxon>
        <taxon>Pseudomonadota</taxon>
        <taxon>Alphaproteobacteria</taxon>
        <taxon>Rhodobacterales</taxon>
        <taxon>Paracoccaceae</taxon>
        <taxon>Yoonia</taxon>
    </lineage>
</organism>
<accession>A0ABZ2V2D5</accession>
<proteinExistence type="predicted"/>
<dbReference type="InterPro" id="IPR036890">
    <property type="entry name" value="HATPase_C_sf"/>
</dbReference>
<feature type="transmembrane region" description="Helical" evidence="6">
    <location>
        <begin position="110"/>
        <end position="128"/>
    </location>
</feature>
<evidence type="ECO:0000256" key="5">
    <source>
        <dbReference type="SAM" id="Coils"/>
    </source>
</evidence>
<feature type="transmembrane region" description="Helical" evidence="6">
    <location>
        <begin position="72"/>
        <end position="90"/>
    </location>
</feature>
<sequence>MHSRLSNLITYVLRNNRASARPAIDPTEGEVMARRAFAVSRLTPPMMIANLLNAFSIPLVLHLEDQSRLDAYIWAIIVGTNACYFLFQIYRRRNKPFPKVLSQRVHRRAVIQAALLGALWAYPGLVMLPHLEGLAQAFLCAMAAGMVAGGAITLYPIPAAAYAFCGTVVVGSLAGFSRTAEPAFWGYALVSATFALIIYRSIARHERIFVSEFRLRKLLDRRNDHMGEMLEQAREEVRTERQLAEKRMLQTQKMEAIGQLTAGIAHDFNNLLTAVRGNAELLKLENDAQSDLIDPIIQSADSGAALVRQLLAFARKQTLAPAPVNTRQAISETAALLRRSLREDITVETQFEGTPWPIRIDPHLLSNALLNLGTNARDAMPQAGTITISTRNLAAESDFVRVSFCDTGTGMPEHVRERAIEPFFTTKEFGAGSGLGLSMVYGFVKQSGGDMSIEHAASGGVCVRLDLPRSYEMPDTPDDAPAPEGPAPETQSILLIEDNQVVMRTLLGILQSLGYAVTAVESVESARKVLADENPDILITDIVLPGGQWGSGFAREMAKTRPQMRILMISGFHSELASLGLEPHQGTLLAKPFSREQLEQALRTLQPSCME</sequence>
<dbReference type="GO" id="GO:0005524">
    <property type="term" value="F:ATP binding"/>
    <property type="evidence" value="ECO:0007669"/>
    <property type="project" value="UniProtKB-KW"/>
</dbReference>
<keyword evidence="6" id="KW-0812">Transmembrane</keyword>
<dbReference type="InterPro" id="IPR003661">
    <property type="entry name" value="HisK_dim/P_dom"/>
</dbReference>
<keyword evidence="6" id="KW-1133">Transmembrane helix</keyword>
<dbReference type="InterPro" id="IPR036097">
    <property type="entry name" value="HisK_dim/P_sf"/>
</dbReference>
<dbReference type="CDD" id="cd00082">
    <property type="entry name" value="HisKA"/>
    <property type="match status" value="1"/>
</dbReference>
<keyword evidence="5" id="KW-0175">Coiled coil</keyword>
<dbReference type="PROSITE" id="PS50109">
    <property type="entry name" value="HIS_KIN"/>
    <property type="match status" value="1"/>
</dbReference>
<keyword evidence="6" id="KW-0472">Membrane</keyword>
<dbReference type="SMART" id="SM00448">
    <property type="entry name" value="REC"/>
    <property type="match status" value="1"/>
</dbReference>
<comment type="catalytic activity">
    <reaction evidence="1">
        <text>ATP + protein L-histidine = ADP + protein N-phospho-L-histidine.</text>
        <dbReference type="EC" id="2.7.13.3"/>
    </reaction>
</comment>
<dbReference type="Pfam" id="PF00512">
    <property type="entry name" value="HisKA"/>
    <property type="match status" value="1"/>
</dbReference>
<dbReference type="EC" id="2.7.13.3" evidence="2"/>
<dbReference type="SMART" id="SM00387">
    <property type="entry name" value="HATPase_c"/>
    <property type="match status" value="1"/>
</dbReference>
<feature type="transmembrane region" description="Helical" evidence="6">
    <location>
        <begin position="159"/>
        <end position="177"/>
    </location>
</feature>
<dbReference type="SUPFAM" id="SSF47384">
    <property type="entry name" value="Homodimeric domain of signal transducing histidine kinase"/>
    <property type="match status" value="1"/>
</dbReference>
<feature type="coiled-coil region" evidence="5">
    <location>
        <begin position="216"/>
        <end position="247"/>
    </location>
</feature>
<dbReference type="PRINTS" id="PR00344">
    <property type="entry name" value="BCTRLSENSOR"/>
</dbReference>
<dbReference type="InterPro" id="IPR001789">
    <property type="entry name" value="Sig_transdc_resp-reg_receiver"/>
</dbReference>
<dbReference type="InterPro" id="IPR003594">
    <property type="entry name" value="HATPase_dom"/>
</dbReference>
<dbReference type="InterPro" id="IPR004358">
    <property type="entry name" value="Sig_transdc_His_kin-like_C"/>
</dbReference>
<dbReference type="InterPro" id="IPR005467">
    <property type="entry name" value="His_kinase_dom"/>
</dbReference>
<dbReference type="SUPFAM" id="SSF52172">
    <property type="entry name" value="CheY-like"/>
    <property type="match status" value="1"/>
</dbReference>
<keyword evidence="9" id="KW-0547">Nucleotide-binding</keyword>
<evidence type="ECO:0000313" key="9">
    <source>
        <dbReference type="EMBL" id="WZC48640.2"/>
    </source>
</evidence>
<dbReference type="Pfam" id="PF02518">
    <property type="entry name" value="HATPase_c"/>
    <property type="match status" value="1"/>
</dbReference>
<dbReference type="Proteomes" id="UP001440612">
    <property type="component" value="Chromosome"/>
</dbReference>
<dbReference type="PANTHER" id="PTHR43065">
    <property type="entry name" value="SENSOR HISTIDINE KINASE"/>
    <property type="match status" value="1"/>
</dbReference>
<evidence type="ECO:0000259" key="7">
    <source>
        <dbReference type="PROSITE" id="PS50109"/>
    </source>
</evidence>
<feature type="domain" description="Response regulatory" evidence="8">
    <location>
        <begin position="492"/>
        <end position="606"/>
    </location>
</feature>
<evidence type="ECO:0000256" key="3">
    <source>
        <dbReference type="ARBA" id="ARBA00022553"/>
    </source>
</evidence>
<gene>
    <name evidence="9" type="ORF">AABB29_17640</name>
</gene>
<evidence type="ECO:0000256" key="2">
    <source>
        <dbReference type="ARBA" id="ARBA00012438"/>
    </source>
</evidence>
<dbReference type="EMBL" id="CP150951">
    <property type="protein sequence ID" value="WZC48640.2"/>
    <property type="molecule type" value="Genomic_DNA"/>
</dbReference>
<evidence type="ECO:0000256" key="4">
    <source>
        <dbReference type="PROSITE-ProRule" id="PRU00169"/>
    </source>
</evidence>
<keyword evidence="10" id="KW-1185">Reference proteome</keyword>
<evidence type="ECO:0000256" key="6">
    <source>
        <dbReference type="SAM" id="Phobius"/>
    </source>
</evidence>
<dbReference type="PANTHER" id="PTHR43065:SF49">
    <property type="entry name" value="HISTIDINE KINASE"/>
    <property type="match status" value="1"/>
</dbReference>
<feature type="modified residue" description="4-aspartylphosphate" evidence="4">
    <location>
        <position position="541"/>
    </location>
</feature>
<dbReference type="Gene3D" id="3.30.565.10">
    <property type="entry name" value="Histidine kinase-like ATPase, C-terminal domain"/>
    <property type="match status" value="1"/>
</dbReference>
<keyword evidence="3 4" id="KW-0597">Phosphoprotein</keyword>
<protein>
    <recommendedName>
        <fullName evidence="2">histidine kinase</fullName>
        <ecNumber evidence="2">2.7.13.3</ecNumber>
    </recommendedName>
</protein>
<evidence type="ECO:0000313" key="10">
    <source>
        <dbReference type="Proteomes" id="UP001440612"/>
    </source>
</evidence>
<feature type="domain" description="Histidine kinase" evidence="7">
    <location>
        <begin position="263"/>
        <end position="471"/>
    </location>
</feature>
<name>A0ABZ2V2D5_9RHOB</name>
<dbReference type="Gene3D" id="1.10.287.130">
    <property type="match status" value="1"/>
</dbReference>
<keyword evidence="9" id="KW-0067">ATP-binding</keyword>
<dbReference type="PROSITE" id="PS50110">
    <property type="entry name" value="RESPONSE_REGULATORY"/>
    <property type="match status" value="1"/>
</dbReference>
<dbReference type="SMART" id="SM00388">
    <property type="entry name" value="HisKA"/>
    <property type="match status" value="1"/>
</dbReference>
<reference evidence="10" key="1">
    <citation type="submission" date="2024-04" db="EMBL/GenBank/DDBJ databases">
        <title>Phylogenomic analyses of a clade within the roseobacter group suggest taxonomic reassignments of species of the genera Aestuariivita, Citreicella, Loktanella, Nautella, Pelagibaca, Ruegeria, Thalassobius, Thiobacimonas and Tropicibacter, and the proposal o.</title>
        <authorList>
            <person name="Jeon C.O."/>
        </authorList>
    </citation>
    <scope>NUCLEOTIDE SEQUENCE [LARGE SCALE GENOMIC DNA]</scope>
    <source>
        <strain evidence="10">BS5-3</strain>
    </source>
</reference>
<dbReference type="RefSeq" id="WP_373636513.1">
    <property type="nucleotide sequence ID" value="NZ_CP150951.2"/>
</dbReference>
<evidence type="ECO:0000256" key="1">
    <source>
        <dbReference type="ARBA" id="ARBA00000085"/>
    </source>
</evidence>
<dbReference type="Pfam" id="PF00072">
    <property type="entry name" value="Response_reg"/>
    <property type="match status" value="1"/>
</dbReference>
<dbReference type="InterPro" id="IPR011006">
    <property type="entry name" value="CheY-like_superfamily"/>
</dbReference>
<dbReference type="Gene3D" id="3.40.50.2300">
    <property type="match status" value="1"/>
</dbReference>
<feature type="transmembrane region" description="Helical" evidence="6">
    <location>
        <begin position="42"/>
        <end position="60"/>
    </location>
</feature>
<feature type="transmembrane region" description="Helical" evidence="6">
    <location>
        <begin position="183"/>
        <end position="202"/>
    </location>
</feature>
<dbReference type="SUPFAM" id="SSF55874">
    <property type="entry name" value="ATPase domain of HSP90 chaperone/DNA topoisomerase II/histidine kinase"/>
    <property type="match status" value="1"/>
</dbReference>
<evidence type="ECO:0000259" key="8">
    <source>
        <dbReference type="PROSITE" id="PS50110"/>
    </source>
</evidence>